<evidence type="ECO:0000256" key="3">
    <source>
        <dbReference type="ARBA" id="ARBA00023163"/>
    </source>
</evidence>
<dbReference type="RefSeq" id="WP_311425381.1">
    <property type="nucleotide sequence ID" value="NZ_JAVREH010000079.1"/>
</dbReference>
<dbReference type="Gene3D" id="1.10.260.40">
    <property type="entry name" value="lambda repressor-like DNA-binding domains"/>
    <property type="match status" value="1"/>
</dbReference>
<comment type="caution">
    <text evidence="5">The sequence shown here is derived from an EMBL/GenBank/DDBJ whole genome shotgun (WGS) entry which is preliminary data.</text>
</comment>
<keyword evidence="2" id="KW-0238">DNA-binding</keyword>
<dbReference type="CDD" id="cd00093">
    <property type="entry name" value="HTH_XRE"/>
    <property type="match status" value="1"/>
</dbReference>
<feature type="domain" description="HTH cro/C1-type" evidence="4">
    <location>
        <begin position="19"/>
        <end position="73"/>
    </location>
</feature>
<dbReference type="PROSITE" id="PS50943">
    <property type="entry name" value="HTH_CROC1"/>
    <property type="match status" value="1"/>
</dbReference>
<accession>A0ABU2JGX4</accession>
<dbReference type="SUPFAM" id="SSF47413">
    <property type="entry name" value="lambda repressor-like DNA-binding domains"/>
    <property type="match status" value="1"/>
</dbReference>
<evidence type="ECO:0000313" key="6">
    <source>
        <dbReference type="Proteomes" id="UP001183176"/>
    </source>
</evidence>
<dbReference type="SMART" id="SM00530">
    <property type="entry name" value="HTH_XRE"/>
    <property type="match status" value="1"/>
</dbReference>
<sequence>MATEHVPLSRATELFGQRVQARRNELGLSQEALGHLVGSHWTFVGQVERGRRNLSLHNILKLADGLGTDASELVKDLPAPLAK</sequence>
<evidence type="ECO:0000256" key="1">
    <source>
        <dbReference type="ARBA" id="ARBA00023015"/>
    </source>
</evidence>
<evidence type="ECO:0000313" key="5">
    <source>
        <dbReference type="EMBL" id="MDT0264240.1"/>
    </source>
</evidence>
<dbReference type="PANTHER" id="PTHR46797">
    <property type="entry name" value="HTH-TYPE TRANSCRIPTIONAL REGULATOR"/>
    <property type="match status" value="1"/>
</dbReference>
<keyword evidence="1" id="KW-0805">Transcription regulation</keyword>
<proteinExistence type="predicted"/>
<keyword evidence="3" id="KW-0804">Transcription</keyword>
<protein>
    <submittedName>
        <fullName evidence="5">Helix-turn-helix transcriptional regulator</fullName>
    </submittedName>
</protein>
<evidence type="ECO:0000256" key="2">
    <source>
        <dbReference type="ARBA" id="ARBA00023125"/>
    </source>
</evidence>
<reference evidence="6" key="1">
    <citation type="submission" date="2023-07" db="EMBL/GenBank/DDBJ databases">
        <title>30 novel species of actinomycetes from the DSMZ collection.</title>
        <authorList>
            <person name="Nouioui I."/>
        </authorList>
    </citation>
    <scope>NUCLEOTIDE SEQUENCE [LARGE SCALE GENOMIC DNA]</scope>
    <source>
        <strain evidence="6">DSM 44399</strain>
    </source>
</reference>
<dbReference type="EMBL" id="JAVREH010000079">
    <property type="protein sequence ID" value="MDT0264240.1"/>
    <property type="molecule type" value="Genomic_DNA"/>
</dbReference>
<dbReference type="InterPro" id="IPR050807">
    <property type="entry name" value="TransReg_Diox_bact_type"/>
</dbReference>
<dbReference type="InterPro" id="IPR010982">
    <property type="entry name" value="Lambda_DNA-bd_dom_sf"/>
</dbReference>
<dbReference type="PANTHER" id="PTHR46797:SF23">
    <property type="entry name" value="HTH-TYPE TRANSCRIPTIONAL REGULATOR SUTR"/>
    <property type="match status" value="1"/>
</dbReference>
<keyword evidence="6" id="KW-1185">Reference proteome</keyword>
<gene>
    <name evidence="5" type="ORF">RM423_23000</name>
</gene>
<dbReference type="InterPro" id="IPR001387">
    <property type="entry name" value="Cro/C1-type_HTH"/>
</dbReference>
<name>A0ABU2JGX4_9ACTN</name>
<organism evidence="5 6">
    <name type="scientific">Jatrophihabitans lederbergiae</name>
    <dbReference type="NCBI Taxonomy" id="3075547"/>
    <lineage>
        <taxon>Bacteria</taxon>
        <taxon>Bacillati</taxon>
        <taxon>Actinomycetota</taxon>
        <taxon>Actinomycetes</taxon>
        <taxon>Jatrophihabitantales</taxon>
        <taxon>Jatrophihabitantaceae</taxon>
        <taxon>Jatrophihabitans</taxon>
    </lineage>
</organism>
<dbReference type="Pfam" id="PF01381">
    <property type="entry name" value="HTH_3"/>
    <property type="match status" value="1"/>
</dbReference>
<dbReference type="Proteomes" id="UP001183176">
    <property type="component" value="Unassembled WGS sequence"/>
</dbReference>
<evidence type="ECO:0000259" key="4">
    <source>
        <dbReference type="PROSITE" id="PS50943"/>
    </source>
</evidence>